<comment type="similarity">
    <text evidence="2">Belongs to the FAM174 family.</text>
</comment>
<dbReference type="Proteomes" id="UP001286313">
    <property type="component" value="Unassembled WGS sequence"/>
</dbReference>
<dbReference type="GO" id="GO:0016020">
    <property type="term" value="C:membrane"/>
    <property type="evidence" value="ECO:0007669"/>
    <property type="project" value="UniProtKB-SubCell"/>
</dbReference>
<comment type="caution">
    <text evidence="10">The sequence shown here is derived from an EMBL/GenBank/DDBJ whole genome shotgun (WGS) entry which is preliminary data.</text>
</comment>
<evidence type="ECO:0000256" key="8">
    <source>
        <dbReference type="SAM" id="MobiDB-lite"/>
    </source>
</evidence>
<feature type="compositionally biased region" description="Basic and acidic residues" evidence="8">
    <location>
        <begin position="309"/>
        <end position="333"/>
    </location>
</feature>
<accession>A0AAE1BHC1</accession>
<protein>
    <submittedName>
        <fullName evidence="10">Uncharacterized protein</fullName>
    </submittedName>
</protein>
<evidence type="ECO:0000256" key="3">
    <source>
        <dbReference type="ARBA" id="ARBA00022692"/>
    </source>
</evidence>
<organism evidence="10 11">
    <name type="scientific">Petrolisthes cinctipes</name>
    <name type="common">Flat porcelain crab</name>
    <dbReference type="NCBI Taxonomy" id="88211"/>
    <lineage>
        <taxon>Eukaryota</taxon>
        <taxon>Metazoa</taxon>
        <taxon>Ecdysozoa</taxon>
        <taxon>Arthropoda</taxon>
        <taxon>Crustacea</taxon>
        <taxon>Multicrustacea</taxon>
        <taxon>Malacostraca</taxon>
        <taxon>Eumalacostraca</taxon>
        <taxon>Eucarida</taxon>
        <taxon>Decapoda</taxon>
        <taxon>Pleocyemata</taxon>
        <taxon>Anomura</taxon>
        <taxon>Galatheoidea</taxon>
        <taxon>Porcellanidae</taxon>
        <taxon>Petrolisthes</taxon>
    </lineage>
</organism>
<feature type="region of interest" description="Disordered" evidence="8">
    <location>
        <begin position="74"/>
        <end position="104"/>
    </location>
</feature>
<keyword evidence="3 9" id="KW-0812">Transmembrane</keyword>
<feature type="compositionally biased region" description="Basic and acidic residues" evidence="8">
    <location>
        <begin position="226"/>
        <end position="240"/>
    </location>
</feature>
<keyword evidence="7" id="KW-0325">Glycoprotein</keyword>
<feature type="compositionally biased region" description="Polar residues" evidence="8">
    <location>
        <begin position="268"/>
        <end position="278"/>
    </location>
</feature>
<feature type="compositionally biased region" description="Basic and acidic residues" evidence="8">
    <location>
        <begin position="203"/>
        <end position="212"/>
    </location>
</feature>
<keyword evidence="4" id="KW-0732">Signal</keyword>
<evidence type="ECO:0000256" key="9">
    <source>
        <dbReference type="SAM" id="Phobius"/>
    </source>
</evidence>
<dbReference type="EMBL" id="JAWQEG010008190">
    <property type="protein sequence ID" value="KAK3850806.1"/>
    <property type="molecule type" value="Genomic_DNA"/>
</dbReference>
<evidence type="ECO:0000256" key="6">
    <source>
        <dbReference type="ARBA" id="ARBA00023136"/>
    </source>
</evidence>
<feature type="region of interest" description="Disordered" evidence="8">
    <location>
        <begin position="16"/>
        <end position="41"/>
    </location>
</feature>
<evidence type="ECO:0000256" key="5">
    <source>
        <dbReference type="ARBA" id="ARBA00022989"/>
    </source>
</evidence>
<dbReference type="PANTHER" id="PTHR28607">
    <property type="entry name" value="EXPRESSED PROTEIN"/>
    <property type="match status" value="1"/>
</dbReference>
<sequence>MYYYIWGCKMSKHREDNTNNRLEEDHKSSSRHTYKYNNTNTRTMSSPGKHLTVMCVVFVLVVCVVVVEGHKMSKMRRDDEGETSRRTSGRTLLSLTSTSPERSQYRNLVKREKRGEYSSSLVKTDEEGENYRSLVWRDEEGENYRSLVRRERGEGGDYRSLVRRERGEGGDYRSLVKRGERGEKYRSLVRREQGEGGNYRSLVRREASEKPSKVLPIQPEGGGGGDEGKTEGSSTVKKDSAGSTGAVKKNSAPGTGAAQQGDLGMAQQGDSAATQQGDSAAGVKSKEETEEKDQSVSAPSPPSSPHTTTVDKDKTQDTHTIDKDMHGSSKEPVEGPSGLSPDAMMRGFYVFIGIGTIVLVYIAIKFVRLRRRRAPQKYGLLSHTEDQEMFPLAADDGDDEEIYNASDHQHILK</sequence>
<keyword evidence="6 9" id="KW-0472">Membrane</keyword>
<reference evidence="10" key="1">
    <citation type="submission" date="2023-10" db="EMBL/GenBank/DDBJ databases">
        <title>Genome assemblies of two species of porcelain crab, Petrolisthes cinctipes and Petrolisthes manimaculis (Anomura: Porcellanidae).</title>
        <authorList>
            <person name="Angst P."/>
        </authorList>
    </citation>
    <scope>NUCLEOTIDE SEQUENCE</scope>
    <source>
        <strain evidence="10">PB745_01</strain>
        <tissue evidence="10">Gill</tissue>
    </source>
</reference>
<dbReference type="InterPro" id="IPR009565">
    <property type="entry name" value="FAM174-like"/>
</dbReference>
<evidence type="ECO:0000313" key="10">
    <source>
        <dbReference type="EMBL" id="KAK3850806.1"/>
    </source>
</evidence>
<dbReference type="PANTHER" id="PTHR28607:SF4">
    <property type="entry name" value="TRANSMEMBRANE PROTEIN"/>
    <property type="match status" value="1"/>
</dbReference>
<feature type="compositionally biased region" description="Basic and acidic residues" evidence="8">
    <location>
        <begin position="16"/>
        <end position="28"/>
    </location>
</feature>
<keyword evidence="5 9" id="KW-1133">Transmembrane helix</keyword>
<feature type="transmembrane region" description="Helical" evidence="9">
    <location>
        <begin position="347"/>
        <end position="367"/>
    </location>
</feature>
<gene>
    <name evidence="10" type="ORF">Pcinc_042511</name>
</gene>
<feature type="compositionally biased region" description="Low complexity" evidence="8">
    <location>
        <begin position="89"/>
        <end position="99"/>
    </location>
</feature>
<feature type="transmembrane region" description="Helical" evidence="9">
    <location>
        <begin position="51"/>
        <end position="67"/>
    </location>
</feature>
<feature type="compositionally biased region" description="Basic and acidic residues" evidence="8">
    <location>
        <begin position="74"/>
        <end position="85"/>
    </location>
</feature>
<feature type="region of interest" description="Disordered" evidence="8">
    <location>
        <begin position="186"/>
        <end position="338"/>
    </location>
</feature>
<comment type="subcellular location">
    <subcellularLocation>
        <location evidence="1">Membrane</location>
        <topology evidence="1">Single-pass type I membrane protein</topology>
    </subcellularLocation>
</comment>
<keyword evidence="11" id="KW-1185">Reference proteome</keyword>
<proteinExistence type="inferred from homology"/>
<evidence type="ECO:0000256" key="7">
    <source>
        <dbReference type="ARBA" id="ARBA00023180"/>
    </source>
</evidence>
<dbReference type="AlphaFoldDB" id="A0AAE1BHC1"/>
<evidence type="ECO:0000256" key="1">
    <source>
        <dbReference type="ARBA" id="ARBA00004479"/>
    </source>
</evidence>
<evidence type="ECO:0000256" key="4">
    <source>
        <dbReference type="ARBA" id="ARBA00022729"/>
    </source>
</evidence>
<evidence type="ECO:0000313" key="11">
    <source>
        <dbReference type="Proteomes" id="UP001286313"/>
    </source>
</evidence>
<evidence type="ECO:0000256" key="2">
    <source>
        <dbReference type="ARBA" id="ARBA00006986"/>
    </source>
</evidence>
<feature type="compositionally biased region" description="Basic and acidic residues" evidence="8">
    <location>
        <begin position="284"/>
        <end position="294"/>
    </location>
</feature>
<dbReference type="Pfam" id="PF06679">
    <property type="entry name" value="DUF1180"/>
    <property type="match status" value="1"/>
</dbReference>
<name>A0AAE1BHC1_PETCI</name>